<keyword evidence="1 4" id="KW-0378">Hydrolase</keyword>
<evidence type="ECO:0000256" key="1">
    <source>
        <dbReference type="ARBA" id="ARBA00022801"/>
    </source>
</evidence>
<dbReference type="InterPro" id="IPR045943">
    <property type="entry name" value="DUF6363"/>
</dbReference>
<accession>A0ABX0SLU0</accession>
<dbReference type="Gene3D" id="3.40.1090.10">
    <property type="entry name" value="Cytosolic phospholipase A2 catalytic domain"/>
    <property type="match status" value="1"/>
</dbReference>
<evidence type="ECO:0000313" key="7">
    <source>
        <dbReference type="Proteomes" id="UP000749311"/>
    </source>
</evidence>
<proteinExistence type="predicted"/>
<sequence>MPFDSSAAPLTSNVTDVALLFEGGAMRASYTSAVVVALLRAGIHLDWVAGISAGSSNTANYLSRDAGRARRSFVEFAADPCFGNLGTFLRGQGMFNANYIYRETGLTGGALPFDFATFQANPARMRLGSFEADTGRTLFWGRSDTPTLDDLMVRVQASSSLPFFMPTVTIGEHTYVDGALGPSGGIPLDVARADGFQRFFVVLTRPRDYVKRPMRITRAMRSYFRRFPAVVDALARRAANYNRTREELTELERSGQAIIFYPDGYTVANSEKNVAKLTRSYEDGRAQAARELPRWREWLGLPPASSRPLAT</sequence>
<dbReference type="InterPro" id="IPR050301">
    <property type="entry name" value="NTE"/>
</dbReference>
<evidence type="ECO:0000259" key="5">
    <source>
        <dbReference type="PROSITE" id="PS51635"/>
    </source>
</evidence>
<dbReference type="SUPFAM" id="SSF52151">
    <property type="entry name" value="FabD/lysophospholipase-like"/>
    <property type="match status" value="1"/>
</dbReference>
<dbReference type="InterPro" id="IPR037483">
    <property type="entry name" value="YjjU-like"/>
</dbReference>
<comment type="caution">
    <text evidence="6">The sequence shown here is derived from an EMBL/GenBank/DDBJ whole genome shotgun (WGS) entry which is preliminary data.</text>
</comment>
<organism evidence="6 7">
    <name type="scientific">Brooklawnia cerclae</name>
    <dbReference type="NCBI Taxonomy" id="349934"/>
    <lineage>
        <taxon>Bacteria</taxon>
        <taxon>Bacillati</taxon>
        <taxon>Actinomycetota</taxon>
        <taxon>Actinomycetes</taxon>
        <taxon>Propionibacteriales</taxon>
        <taxon>Propionibacteriaceae</taxon>
        <taxon>Brooklawnia</taxon>
    </lineage>
</organism>
<keyword evidence="2 4" id="KW-0442">Lipid degradation</keyword>
<feature type="active site" description="Nucleophile" evidence="4">
    <location>
        <position position="52"/>
    </location>
</feature>
<protein>
    <submittedName>
        <fullName evidence="6">Patatin/cPLA2 family phospholipase</fullName>
    </submittedName>
</protein>
<gene>
    <name evidence="6" type="ORF">FB473_002342</name>
</gene>
<name>A0ABX0SLU0_9ACTN</name>
<feature type="active site" description="Proton acceptor" evidence="4">
    <location>
        <position position="177"/>
    </location>
</feature>
<dbReference type="Pfam" id="PF19890">
    <property type="entry name" value="DUF6363"/>
    <property type="match status" value="1"/>
</dbReference>
<dbReference type="CDD" id="cd07208">
    <property type="entry name" value="Pat_hypo_Ecoli_yjju_like"/>
    <property type="match status" value="1"/>
</dbReference>
<dbReference type="EMBL" id="JAAMOZ010000001">
    <property type="protein sequence ID" value="NIH57697.1"/>
    <property type="molecule type" value="Genomic_DNA"/>
</dbReference>
<keyword evidence="7" id="KW-1185">Reference proteome</keyword>
<keyword evidence="3 4" id="KW-0443">Lipid metabolism</keyword>
<feature type="domain" description="PNPLA" evidence="5">
    <location>
        <begin position="19"/>
        <end position="192"/>
    </location>
</feature>
<evidence type="ECO:0000256" key="3">
    <source>
        <dbReference type="ARBA" id="ARBA00023098"/>
    </source>
</evidence>
<comment type="caution">
    <text evidence="4">Lacks conserved residue(s) required for the propagation of feature annotation.</text>
</comment>
<feature type="short sequence motif" description="GXSXG" evidence="4">
    <location>
        <begin position="50"/>
        <end position="54"/>
    </location>
</feature>
<dbReference type="PANTHER" id="PTHR14226:SF25">
    <property type="entry name" value="PHOSPHOESTERASE"/>
    <property type="match status" value="1"/>
</dbReference>
<dbReference type="PANTHER" id="PTHR14226">
    <property type="entry name" value="NEUROPATHY TARGET ESTERASE/SWISS CHEESE D.MELANOGASTER"/>
    <property type="match status" value="1"/>
</dbReference>
<dbReference type="InterPro" id="IPR016035">
    <property type="entry name" value="Acyl_Trfase/lysoPLipase"/>
</dbReference>
<reference evidence="6 7" key="1">
    <citation type="submission" date="2020-02" db="EMBL/GenBank/DDBJ databases">
        <title>Sequencing the genomes of 1000 actinobacteria strains.</title>
        <authorList>
            <person name="Klenk H.-P."/>
        </authorList>
    </citation>
    <scope>NUCLEOTIDE SEQUENCE [LARGE SCALE GENOMIC DNA]</scope>
    <source>
        <strain evidence="6 7">DSM 19609</strain>
    </source>
</reference>
<evidence type="ECO:0000313" key="6">
    <source>
        <dbReference type="EMBL" id="NIH57697.1"/>
    </source>
</evidence>
<dbReference type="InterPro" id="IPR002641">
    <property type="entry name" value="PNPLA_dom"/>
</dbReference>
<dbReference type="Proteomes" id="UP000749311">
    <property type="component" value="Unassembled WGS sequence"/>
</dbReference>
<dbReference type="PROSITE" id="PS51635">
    <property type="entry name" value="PNPLA"/>
    <property type="match status" value="1"/>
</dbReference>
<evidence type="ECO:0000256" key="2">
    <source>
        <dbReference type="ARBA" id="ARBA00022963"/>
    </source>
</evidence>
<evidence type="ECO:0000256" key="4">
    <source>
        <dbReference type="PROSITE-ProRule" id="PRU01161"/>
    </source>
</evidence>
<dbReference type="Pfam" id="PF01734">
    <property type="entry name" value="Patatin"/>
    <property type="match status" value="1"/>
</dbReference>
<feature type="short sequence motif" description="DGA/G" evidence="4">
    <location>
        <begin position="177"/>
        <end position="179"/>
    </location>
</feature>